<dbReference type="Pfam" id="PF03992">
    <property type="entry name" value="ABM"/>
    <property type="match status" value="1"/>
</dbReference>
<dbReference type="GO" id="GO:0004497">
    <property type="term" value="F:monooxygenase activity"/>
    <property type="evidence" value="ECO:0007669"/>
    <property type="project" value="UniProtKB-KW"/>
</dbReference>
<dbReference type="STRING" id="419479.SAMN04488563_1259"/>
<sequence>MIIIAGYELVDADQRDAVVAAFRDLVTRARAFDGCIHMAMTADSVDPERVNLIEVWRDADALNAWRRRARGPKVGKPKHMEIKRYDATDGGPLF</sequence>
<evidence type="ECO:0000259" key="1">
    <source>
        <dbReference type="PROSITE" id="PS51725"/>
    </source>
</evidence>
<reference evidence="3" key="1">
    <citation type="submission" date="2016-10" db="EMBL/GenBank/DDBJ databases">
        <authorList>
            <person name="Varghese N."/>
            <person name="Submissions S."/>
        </authorList>
    </citation>
    <scope>NUCLEOTIDE SEQUENCE [LARGE SCALE GENOMIC DNA]</scope>
    <source>
        <strain evidence="3">DSM 45079</strain>
    </source>
</reference>
<feature type="domain" description="ABM" evidence="1">
    <location>
        <begin position="2"/>
        <end position="94"/>
    </location>
</feature>
<name>A0A1H2HUX7_9ACTN</name>
<dbReference type="SUPFAM" id="SSF54909">
    <property type="entry name" value="Dimeric alpha+beta barrel"/>
    <property type="match status" value="1"/>
</dbReference>
<evidence type="ECO:0000313" key="2">
    <source>
        <dbReference type="EMBL" id="SDU35546.1"/>
    </source>
</evidence>
<dbReference type="Proteomes" id="UP000182977">
    <property type="component" value="Chromosome I"/>
</dbReference>
<dbReference type="PROSITE" id="PS51725">
    <property type="entry name" value="ABM"/>
    <property type="match status" value="1"/>
</dbReference>
<dbReference type="Gene3D" id="3.30.70.100">
    <property type="match status" value="1"/>
</dbReference>
<dbReference type="InterPro" id="IPR007138">
    <property type="entry name" value="ABM_dom"/>
</dbReference>
<organism evidence="2 3">
    <name type="scientific">Jiangella alkaliphila</name>
    <dbReference type="NCBI Taxonomy" id="419479"/>
    <lineage>
        <taxon>Bacteria</taxon>
        <taxon>Bacillati</taxon>
        <taxon>Actinomycetota</taxon>
        <taxon>Actinomycetes</taxon>
        <taxon>Jiangellales</taxon>
        <taxon>Jiangellaceae</taxon>
        <taxon>Jiangella</taxon>
    </lineage>
</organism>
<evidence type="ECO:0000313" key="3">
    <source>
        <dbReference type="Proteomes" id="UP000182977"/>
    </source>
</evidence>
<dbReference type="OrthoDB" id="287932at2"/>
<keyword evidence="2" id="KW-0503">Monooxygenase</keyword>
<keyword evidence="3" id="KW-1185">Reference proteome</keyword>
<proteinExistence type="predicted"/>
<accession>A0A1H2HUX7</accession>
<dbReference type="RefSeq" id="WP_046766919.1">
    <property type="nucleotide sequence ID" value="NZ_KQ061220.1"/>
</dbReference>
<protein>
    <submittedName>
        <fullName evidence="2">Antibiotic biosynthesis monooxygenase</fullName>
    </submittedName>
</protein>
<keyword evidence="2" id="KW-0560">Oxidoreductase</keyword>
<dbReference type="AlphaFoldDB" id="A0A1H2HUX7"/>
<dbReference type="EMBL" id="LT629791">
    <property type="protein sequence ID" value="SDU35546.1"/>
    <property type="molecule type" value="Genomic_DNA"/>
</dbReference>
<gene>
    <name evidence="2" type="ORF">SAMN04488563_1259</name>
</gene>
<dbReference type="InterPro" id="IPR011008">
    <property type="entry name" value="Dimeric_a/b-barrel"/>
</dbReference>